<dbReference type="InterPro" id="IPR019318">
    <property type="entry name" value="Gua_nucleotide_exch_fac_Ric8"/>
</dbReference>
<dbReference type="GO" id="GO:0005737">
    <property type="term" value="C:cytoplasm"/>
    <property type="evidence" value="ECO:0007669"/>
    <property type="project" value="TreeGrafter"/>
</dbReference>
<dbReference type="GO" id="GO:0001965">
    <property type="term" value="F:G-protein alpha-subunit binding"/>
    <property type="evidence" value="ECO:0007669"/>
    <property type="project" value="TreeGrafter"/>
</dbReference>
<keyword evidence="6" id="KW-1185">Reference proteome</keyword>
<name>A0AAJ0BDR5_9PEZI</name>
<reference evidence="5" key="1">
    <citation type="submission" date="2023-06" db="EMBL/GenBank/DDBJ databases">
        <title>Genome-scale phylogeny and comparative genomics of the fungal order Sordariales.</title>
        <authorList>
            <consortium name="Lawrence Berkeley National Laboratory"/>
            <person name="Hensen N."/>
            <person name="Bonometti L."/>
            <person name="Westerberg I."/>
            <person name="Brannstrom I.O."/>
            <person name="Guillou S."/>
            <person name="Cros-Aarteil S."/>
            <person name="Calhoun S."/>
            <person name="Haridas S."/>
            <person name="Kuo A."/>
            <person name="Mondo S."/>
            <person name="Pangilinan J."/>
            <person name="Riley R."/>
            <person name="Labutti K."/>
            <person name="Andreopoulos B."/>
            <person name="Lipzen A."/>
            <person name="Chen C."/>
            <person name="Yanf M."/>
            <person name="Daum C."/>
            <person name="Ng V."/>
            <person name="Clum A."/>
            <person name="Steindorff A."/>
            <person name="Ohm R."/>
            <person name="Martin F."/>
            <person name="Silar P."/>
            <person name="Natvig D."/>
            <person name="Lalanne C."/>
            <person name="Gautier V."/>
            <person name="Ament-Velasquez S.L."/>
            <person name="Kruys A."/>
            <person name="Hutchinson M.I."/>
            <person name="Powell A.J."/>
            <person name="Barry K."/>
            <person name="Miller A.N."/>
            <person name="Grigoriev I.V."/>
            <person name="Debuchy R."/>
            <person name="Gladieux P."/>
            <person name="Thoren M.H."/>
            <person name="Johannesson H."/>
        </authorList>
    </citation>
    <scope>NUCLEOTIDE SEQUENCE</scope>
    <source>
        <strain evidence="5">PSN4</strain>
    </source>
</reference>
<dbReference type="PANTHER" id="PTHR12425:SF5">
    <property type="entry name" value="SYNEMBRYN"/>
    <property type="match status" value="1"/>
</dbReference>
<organism evidence="5 6">
    <name type="scientific">Echria macrotheca</name>
    <dbReference type="NCBI Taxonomy" id="438768"/>
    <lineage>
        <taxon>Eukaryota</taxon>
        <taxon>Fungi</taxon>
        <taxon>Dikarya</taxon>
        <taxon>Ascomycota</taxon>
        <taxon>Pezizomycotina</taxon>
        <taxon>Sordariomycetes</taxon>
        <taxon>Sordariomycetidae</taxon>
        <taxon>Sordariales</taxon>
        <taxon>Schizotheciaceae</taxon>
        <taxon>Echria</taxon>
    </lineage>
</organism>
<comment type="caution">
    <text evidence="5">The sequence shown here is derived from an EMBL/GenBank/DDBJ whole genome shotgun (WGS) entry which is preliminary data.</text>
</comment>
<protein>
    <submittedName>
        <fullName evidence="5">Guanine nucleotide exchange factor</fullName>
    </submittedName>
</protein>
<proteinExistence type="inferred from homology"/>
<evidence type="ECO:0000313" key="6">
    <source>
        <dbReference type="Proteomes" id="UP001239445"/>
    </source>
</evidence>
<sequence length="485" mass="53627">MAAFGTLNGPAKLNAVSSLLDKLAQDLESNKLPQNERDAALEELKIYGRDPRNSDPIFTRRGIETLTKHAFNNPSTTTSRNALRVLCNALLLKPETRQIFVDIVPEAKACSQLKNDNRDDEFLISRLIFLTTYGTNIDLQKLIDQHGLAASVVGNLARHAERSSVPRSNGSQADPMEEMALVETLKLVFNVTQFCKQRVESFSAGIPHIITLLRNISPPSAQKPLDPPFASLINALMNLKFNGKDVEKAFYPDDEPTGVADSLVDLLDRSTKAYGDSELEHTVTPLVCVISMLYEHAPAPVREAMQSKLLPTDEDRQGVLGQGDNLPARLLRNSTNPLTPELRNAILHLLFDMSDKNAEIFVRNVGYGFASGFLFQNNIPVPEMSKPGDDRGAGAEGAGGRAFNPITGQFLDRENLPDLPDMTDAEKEREAERLFVLFERIKQLGVMSVQNPVEQAVQEGRFQELDDDEDDDDEDEKGNSSKTKG</sequence>
<accession>A0AAJ0BDR5</accession>
<gene>
    <name evidence="5" type="ORF">QBC47DRAFT_212130</name>
</gene>
<evidence type="ECO:0000256" key="4">
    <source>
        <dbReference type="SAM" id="MobiDB-lite"/>
    </source>
</evidence>
<feature type="region of interest" description="Disordered" evidence="4">
    <location>
        <begin position="450"/>
        <end position="485"/>
    </location>
</feature>
<evidence type="ECO:0000256" key="2">
    <source>
        <dbReference type="ARBA" id="ARBA00022658"/>
    </source>
</evidence>
<keyword evidence="2" id="KW-0344">Guanine-nucleotide releasing factor</keyword>
<comment type="similarity">
    <text evidence="1">Belongs to the synembryn family.</text>
</comment>
<evidence type="ECO:0000313" key="5">
    <source>
        <dbReference type="EMBL" id="KAK1755223.1"/>
    </source>
</evidence>
<evidence type="ECO:0000256" key="3">
    <source>
        <dbReference type="ARBA" id="ARBA00023186"/>
    </source>
</evidence>
<evidence type="ECO:0000256" key="1">
    <source>
        <dbReference type="ARBA" id="ARBA00009049"/>
    </source>
</evidence>
<dbReference type="SUPFAM" id="SSF48371">
    <property type="entry name" value="ARM repeat"/>
    <property type="match status" value="1"/>
</dbReference>
<dbReference type="GO" id="GO:0005085">
    <property type="term" value="F:guanyl-nucleotide exchange factor activity"/>
    <property type="evidence" value="ECO:0007669"/>
    <property type="project" value="UniProtKB-KW"/>
</dbReference>
<dbReference type="Proteomes" id="UP001239445">
    <property type="component" value="Unassembled WGS sequence"/>
</dbReference>
<keyword evidence="3" id="KW-0143">Chaperone</keyword>
<dbReference type="GO" id="GO:0007186">
    <property type="term" value="P:G protein-coupled receptor signaling pathway"/>
    <property type="evidence" value="ECO:0007669"/>
    <property type="project" value="TreeGrafter"/>
</dbReference>
<feature type="compositionally biased region" description="Acidic residues" evidence="4">
    <location>
        <begin position="465"/>
        <end position="476"/>
    </location>
</feature>
<dbReference type="InterPro" id="IPR016024">
    <property type="entry name" value="ARM-type_fold"/>
</dbReference>
<dbReference type="Pfam" id="PF10165">
    <property type="entry name" value="Ric8"/>
    <property type="match status" value="1"/>
</dbReference>
<dbReference type="AlphaFoldDB" id="A0AAJ0BDR5"/>
<dbReference type="PANTHER" id="PTHR12425">
    <property type="entry name" value="SYNEMBRYN"/>
    <property type="match status" value="1"/>
</dbReference>
<dbReference type="EMBL" id="MU839834">
    <property type="protein sequence ID" value="KAK1755223.1"/>
    <property type="molecule type" value="Genomic_DNA"/>
</dbReference>